<dbReference type="Proteomes" id="UP000252519">
    <property type="component" value="Unassembled WGS sequence"/>
</dbReference>
<dbReference type="OrthoDB" id="5856990at2759"/>
<protein>
    <submittedName>
        <fullName evidence="2">Uncharacterized protein</fullName>
    </submittedName>
</protein>
<gene>
    <name evidence="2" type="ORF">ANCCAN_09501</name>
</gene>
<evidence type="ECO:0000256" key="1">
    <source>
        <dbReference type="SAM" id="MobiDB-lite"/>
    </source>
</evidence>
<reference evidence="2 3" key="1">
    <citation type="submission" date="2014-10" db="EMBL/GenBank/DDBJ databases">
        <title>Draft genome of the hookworm Ancylostoma caninum.</title>
        <authorList>
            <person name="Mitreva M."/>
        </authorList>
    </citation>
    <scope>NUCLEOTIDE SEQUENCE [LARGE SCALE GENOMIC DNA]</scope>
    <source>
        <strain evidence="2 3">Baltimore</strain>
    </source>
</reference>
<name>A0A368GN63_ANCCA</name>
<evidence type="ECO:0000313" key="3">
    <source>
        <dbReference type="Proteomes" id="UP000252519"/>
    </source>
</evidence>
<keyword evidence="3" id="KW-1185">Reference proteome</keyword>
<proteinExistence type="predicted"/>
<comment type="caution">
    <text evidence="2">The sequence shown here is derived from an EMBL/GenBank/DDBJ whole genome shotgun (WGS) entry which is preliminary data.</text>
</comment>
<organism evidence="2 3">
    <name type="scientific">Ancylostoma caninum</name>
    <name type="common">Dog hookworm</name>
    <dbReference type="NCBI Taxonomy" id="29170"/>
    <lineage>
        <taxon>Eukaryota</taxon>
        <taxon>Metazoa</taxon>
        <taxon>Ecdysozoa</taxon>
        <taxon>Nematoda</taxon>
        <taxon>Chromadorea</taxon>
        <taxon>Rhabditida</taxon>
        <taxon>Rhabditina</taxon>
        <taxon>Rhabditomorpha</taxon>
        <taxon>Strongyloidea</taxon>
        <taxon>Ancylostomatidae</taxon>
        <taxon>Ancylostomatinae</taxon>
        <taxon>Ancylostoma</taxon>
    </lineage>
</organism>
<dbReference type="EMBL" id="JOJR01000127">
    <property type="protein sequence ID" value="RCN44510.1"/>
    <property type="molecule type" value="Genomic_DNA"/>
</dbReference>
<feature type="region of interest" description="Disordered" evidence="1">
    <location>
        <begin position="1"/>
        <end position="31"/>
    </location>
</feature>
<evidence type="ECO:0000313" key="2">
    <source>
        <dbReference type="EMBL" id="RCN44510.1"/>
    </source>
</evidence>
<sequence>MTTTWHLVKTSKLAPLKEKPPPKKGEKDNSPRSFYNTFLTEHFENAQITHIIKPFKVLDLAAAFATTSGPPMEQRSTEEMRLDTLHKVLDDFPNLILPPLKDIDRTLPYLRELNVQSTPCPSPEREKGFAPRVLKALLNWPLARTQNGTPIDNAKPLNDTQSIEEELGPMRVRSRSKAMLASQHEVTPRDVTPCEVTPREPDQNMLAQPLPLAVTQQRILTTTQEPVSPAPPMIPRKRGRTLRQRLTLRLRKLVSFC</sequence>
<feature type="compositionally biased region" description="Basic and acidic residues" evidence="1">
    <location>
        <begin position="15"/>
        <end position="30"/>
    </location>
</feature>
<accession>A0A368GN63</accession>
<dbReference type="AlphaFoldDB" id="A0A368GN63"/>